<organism evidence="1 2">
    <name type="scientific">Gossypium tomentosum</name>
    <name type="common">Hawaiian cotton</name>
    <name type="synonym">Gossypium sandvicense</name>
    <dbReference type="NCBI Taxonomy" id="34277"/>
    <lineage>
        <taxon>Eukaryota</taxon>
        <taxon>Viridiplantae</taxon>
        <taxon>Streptophyta</taxon>
        <taxon>Embryophyta</taxon>
        <taxon>Tracheophyta</taxon>
        <taxon>Spermatophyta</taxon>
        <taxon>Magnoliopsida</taxon>
        <taxon>eudicotyledons</taxon>
        <taxon>Gunneridae</taxon>
        <taxon>Pentapetalae</taxon>
        <taxon>rosids</taxon>
        <taxon>malvids</taxon>
        <taxon>Malvales</taxon>
        <taxon>Malvaceae</taxon>
        <taxon>Malvoideae</taxon>
        <taxon>Gossypium</taxon>
    </lineage>
</organism>
<dbReference type="PANTHER" id="PTHR36702">
    <property type="entry name" value="HOLLIDAY JUNCTION RESOLVASE"/>
    <property type="match status" value="1"/>
</dbReference>
<dbReference type="AlphaFoldDB" id="A0A5D2LD39"/>
<evidence type="ECO:0000313" key="1">
    <source>
        <dbReference type="EMBL" id="TYH77247.1"/>
    </source>
</evidence>
<proteinExistence type="predicted"/>
<gene>
    <name evidence="1" type="ORF">ES332_D04G140200v1</name>
</gene>
<dbReference type="PANTHER" id="PTHR36702:SF1">
    <property type="entry name" value="HOLLIDAY JUNCTION RESOLVASE"/>
    <property type="match status" value="1"/>
</dbReference>
<evidence type="ECO:0000313" key="2">
    <source>
        <dbReference type="Proteomes" id="UP000322667"/>
    </source>
</evidence>
<dbReference type="EMBL" id="CM017626">
    <property type="protein sequence ID" value="TYH77247.1"/>
    <property type="molecule type" value="Genomic_DNA"/>
</dbReference>
<keyword evidence="2" id="KW-1185">Reference proteome</keyword>
<dbReference type="Proteomes" id="UP000322667">
    <property type="component" value="Chromosome D04"/>
</dbReference>
<name>A0A5D2LD39_GOSTO</name>
<sequence length="82" mass="9328">MTVMSTEESLKQEQCSLVYQLLLDFLSFSASSFSSMAKYSVVTDKESMEVIEEFILEQLKNSLEQLNLTKGTISEIKPDDHI</sequence>
<protein>
    <submittedName>
        <fullName evidence="1">Uncharacterized protein</fullName>
    </submittedName>
</protein>
<reference evidence="1 2" key="1">
    <citation type="submission" date="2019-07" db="EMBL/GenBank/DDBJ databases">
        <title>WGS assembly of Gossypium tomentosum.</title>
        <authorList>
            <person name="Chen Z.J."/>
            <person name="Sreedasyam A."/>
            <person name="Ando A."/>
            <person name="Song Q."/>
            <person name="De L."/>
            <person name="Hulse-Kemp A."/>
            <person name="Ding M."/>
            <person name="Ye W."/>
            <person name="Kirkbride R."/>
            <person name="Jenkins J."/>
            <person name="Plott C."/>
            <person name="Lovell J."/>
            <person name="Lin Y.-M."/>
            <person name="Vaughn R."/>
            <person name="Liu B."/>
            <person name="Li W."/>
            <person name="Simpson S."/>
            <person name="Scheffler B."/>
            <person name="Saski C."/>
            <person name="Grover C."/>
            <person name="Hu G."/>
            <person name="Conover J."/>
            <person name="Carlson J."/>
            <person name="Shu S."/>
            <person name="Boston L."/>
            <person name="Williams M."/>
            <person name="Peterson D."/>
            <person name="Mcgee K."/>
            <person name="Jones D."/>
            <person name="Wendel J."/>
            <person name="Stelly D."/>
            <person name="Grimwood J."/>
            <person name="Schmutz J."/>
        </authorList>
    </citation>
    <scope>NUCLEOTIDE SEQUENCE [LARGE SCALE GENOMIC DNA]</scope>
    <source>
        <strain evidence="1">7179.01</strain>
    </source>
</reference>
<accession>A0A5D2LD39</accession>